<protein>
    <submittedName>
        <fullName evidence="1">Clavesin-1</fullName>
    </submittedName>
</protein>
<name>A0AAV4QN90_CAEEX</name>
<accession>A0AAV4QN90</accession>
<comment type="caution">
    <text evidence="1">The sequence shown here is derived from an EMBL/GenBank/DDBJ whole genome shotgun (WGS) entry which is preliminary data.</text>
</comment>
<dbReference type="AlphaFoldDB" id="A0AAV4QN90"/>
<dbReference type="InterPro" id="IPR036273">
    <property type="entry name" value="CRAL/TRIO_N_dom_sf"/>
</dbReference>
<reference evidence="1 2" key="1">
    <citation type="submission" date="2021-06" db="EMBL/GenBank/DDBJ databases">
        <title>Caerostris extrusa draft genome.</title>
        <authorList>
            <person name="Kono N."/>
            <person name="Arakawa K."/>
        </authorList>
    </citation>
    <scope>NUCLEOTIDE SEQUENCE [LARGE SCALE GENOMIC DNA]</scope>
</reference>
<organism evidence="1 2">
    <name type="scientific">Caerostris extrusa</name>
    <name type="common">Bark spider</name>
    <name type="synonym">Caerostris bankana</name>
    <dbReference type="NCBI Taxonomy" id="172846"/>
    <lineage>
        <taxon>Eukaryota</taxon>
        <taxon>Metazoa</taxon>
        <taxon>Ecdysozoa</taxon>
        <taxon>Arthropoda</taxon>
        <taxon>Chelicerata</taxon>
        <taxon>Arachnida</taxon>
        <taxon>Araneae</taxon>
        <taxon>Araneomorphae</taxon>
        <taxon>Entelegynae</taxon>
        <taxon>Araneoidea</taxon>
        <taxon>Araneidae</taxon>
        <taxon>Caerostris</taxon>
    </lineage>
</organism>
<dbReference type="EMBL" id="BPLR01006502">
    <property type="protein sequence ID" value="GIY10304.1"/>
    <property type="molecule type" value="Genomic_DNA"/>
</dbReference>
<dbReference type="SUPFAM" id="SSF46938">
    <property type="entry name" value="CRAL/TRIO N-terminal domain"/>
    <property type="match status" value="1"/>
</dbReference>
<sequence length="152" mass="17857">MSTAPYLCPKWIVLETSPLSFEAEELDESSMREIRKEVGESEESRARCLQILRKDLQSLDNIHPCLEEDFLLQVLRTSKFDPTKAMQKMLKLYQHRDKLAESFKTCSMSLEKAGSLNHVWISPYRLKIIQRWLLHWVEKWITACTPLKNVCT</sequence>
<dbReference type="Gene3D" id="1.10.8.20">
    <property type="entry name" value="N-terminal domain of phosphatidylinositol transfer protein sec14p"/>
    <property type="match status" value="1"/>
</dbReference>
<keyword evidence="2" id="KW-1185">Reference proteome</keyword>
<evidence type="ECO:0000313" key="1">
    <source>
        <dbReference type="EMBL" id="GIY10304.1"/>
    </source>
</evidence>
<proteinExistence type="predicted"/>
<evidence type="ECO:0000313" key="2">
    <source>
        <dbReference type="Proteomes" id="UP001054945"/>
    </source>
</evidence>
<gene>
    <name evidence="1" type="primary">clvs1_0</name>
    <name evidence="1" type="ORF">CEXT_730731</name>
</gene>
<dbReference type="Proteomes" id="UP001054945">
    <property type="component" value="Unassembled WGS sequence"/>
</dbReference>